<dbReference type="InterPro" id="IPR006311">
    <property type="entry name" value="TAT_signal"/>
</dbReference>
<evidence type="ECO:0000313" key="1">
    <source>
        <dbReference type="EMBL" id="MFD1588656.1"/>
    </source>
</evidence>
<accession>A0ABD6CE65</accession>
<dbReference type="AlphaFoldDB" id="A0ABD6CE65"/>
<organism evidence="1 2">
    <name type="scientific">Halorientalis brevis</name>
    <dbReference type="NCBI Taxonomy" id="1126241"/>
    <lineage>
        <taxon>Archaea</taxon>
        <taxon>Methanobacteriati</taxon>
        <taxon>Methanobacteriota</taxon>
        <taxon>Stenosarchaea group</taxon>
        <taxon>Halobacteria</taxon>
        <taxon>Halobacteriales</taxon>
        <taxon>Haloarculaceae</taxon>
        <taxon>Halorientalis</taxon>
    </lineage>
</organism>
<dbReference type="PROSITE" id="PS51318">
    <property type="entry name" value="TAT"/>
    <property type="match status" value="1"/>
</dbReference>
<dbReference type="RefSeq" id="WP_247378313.1">
    <property type="nucleotide sequence ID" value="NZ_JALLGV010000005.1"/>
</dbReference>
<proteinExistence type="predicted"/>
<dbReference type="InterPro" id="IPR011042">
    <property type="entry name" value="6-blade_b-propeller_TolB-like"/>
</dbReference>
<dbReference type="EMBL" id="JBHUDJ010000014">
    <property type="protein sequence ID" value="MFD1588656.1"/>
    <property type="molecule type" value="Genomic_DNA"/>
</dbReference>
<keyword evidence="2" id="KW-1185">Reference proteome</keyword>
<dbReference type="PROSITE" id="PS51257">
    <property type="entry name" value="PROKAR_LIPOPROTEIN"/>
    <property type="match status" value="1"/>
</dbReference>
<dbReference type="Proteomes" id="UP001597119">
    <property type="component" value="Unassembled WGS sequence"/>
</dbReference>
<dbReference type="Gene3D" id="2.120.10.30">
    <property type="entry name" value="TolB, C-terminal domain"/>
    <property type="match status" value="1"/>
</dbReference>
<sequence length="98" mass="10172">MADRRGVSRRTVLRTGAGLGIGTTLAGCNLLSSGKEPAGSVETELVADGFTAPLGMVVPPGQPDHRLVVDQTGTVEEVAPDGDRPGQFLDVTDRMVDL</sequence>
<evidence type="ECO:0000313" key="2">
    <source>
        <dbReference type="Proteomes" id="UP001597119"/>
    </source>
</evidence>
<reference evidence="1 2" key="1">
    <citation type="journal article" date="2019" name="Int. J. Syst. Evol. Microbiol.">
        <title>The Global Catalogue of Microorganisms (GCM) 10K type strain sequencing project: providing services to taxonomists for standard genome sequencing and annotation.</title>
        <authorList>
            <consortium name="The Broad Institute Genomics Platform"/>
            <consortium name="The Broad Institute Genome Sequencing Center for Infectious Disease"/>
            <person name="Wu L."/>
            <person name="Ma J."/>
        </authorList>
    </citation>
    <scope>NUCLEOTIDE SEQUENCE [LARGE SCALE GENOMIC DNA]</scope>
    <source>
        <strain evidence="1 2">CGMCC 1.12125</strain>
    </source>
</reference>
<gene>
    <name evidence="1" type="ORF">ACFR9U_16885</name>
</gene>
<comment type="caution">
    <text evidence="1">The sequence shown here is derived from an EMBL/GenBank/DDBJ whole genome shotgun (WGS) entry which is preliminary data.</text>
</comment>
<name>A0ABD6CE65_9EURY</name>
<protein>
    <submittedName>
        <fullName evidence="1">Uncharacterized protein</fullName>
    </submittedName>
</protein>